<dbReference type="InterPro" id="IPR052131">
    <property type="entry name" value="ATRX_domain-containing"/>
</dbReference>
<protein>
    <recommendedName>
        <fullName evidence="15">PHD-type domain-containing protein</fullName>
    </recommendedName>
</protein>
<evidence type="ECO:0000256" key="3">
    <source>
        <dbReference type="ARBA" id="ARBA00022723"/>
    </source>
</evidence>
<evidence type="ECO:0000313" key="17">
    <source>
        <dbReference type="Proteomes" id="UP001107558"/>
    </source>
</evidence>
<dbReference type="GO" id="GO:0031297">
    <property type="term" value="P:replication fork processing"/>
    <property type="evidence" value="ECO:0007669"/>
    <property type="project" value="TreeGrafter"/>
</dbReference>
<name>A0A9J6BUU7_POLVA</name>
<proteinExistence type="inferred from homology"/>
<dbReference type="GO" id="GO:0008270">
    <property type="term" value="F:zinc ion binding"/>
    <property type="evidence" value="ECO:0007669"/>
    <property type="project" value="UniProtKB-KW"/>
</dbReference>
<comment type="caution">
    <text evidence="16">The sequence shown here is derived from an EMBL/GenBank/DDBJ whole genome shotgun (WGS) entry which is preliminary data.</text>
</comment>
<dbReference type="InterPro" id="IPR011011">
    <property type="entry name" value="Znf_FYVE_PHD"/>
</dbReference>
<evidence type="ECO:0000256" key="2">
    <source>
        <dbReference type="ARBA" id="ARBA00007025"/>
    </source>
</evidence>
<feature type="region of interest" description="Disordered" evidence="14">
    <location>
        <begin position="242"/>
        <end position="267"/>
    </location>
</feature>
<dbReference type="CDD" id="cd11726">
    <property type="entry name" value="ADDz_ATRX"/>
    <property type="match status" value="1"/>
</dbReference>
<keyword evidence="10" id="KW-0238">DNA-binding</keyword>
<dbReference type="GO" id="GO:0010468">
    <property type="term" value="P:regulation of gene expression"/>
    <property type="evidence" value="ECO:0007669"/>
    <property type="project" value="UniProtKB-ARBA"/>
</dbReference>
<dbReference type="InterPro" id="IPR025766">
    <property type="entry name" value="ADD"/>
</dbReference>
<dbReference type="PANTHER" id="PTHR46357:SF1">
    <property type="entry name" value="TRANSCRIPTIONAL REGULATOR ATRX"/>
    <property type="match status" value="1"/>
</dbReference>
<dbReference type="GO" id="GO:0031490">
    <property type="term" value="F:chromatin DNA binding"/>
    <property type="evidence" value="ECO:0007669"/>
    <property type="project" value="TreeGrafter"/>
</dbReference>
<dbReference type="GO" id="GO:0005634">
    <property type="term" value="C:nucleus"/>
    <property type="evidence" value="ECO:0007669"/>
    <property type="project" value="UniProtKB-SubCell"/>
</dbReference>
<accession>A0A9J6BUU7</accession>
<evidence type="ECO:0000256" key="12">
    <source>
        <dbReference type="ARBA" id="ARBA00023242"/>
    </source>
</evidence>
<evidence type="ECO:0000256" key="13">
    <source>
        <dbReference type="ARBA" id="ARBA00047995"/>
    </source>
</evidence>
<keyword evidence="11" id="KW-0234">DNA repair</keyword>
<keyword evidence="8" id="KW-0862">Zinc</keyword>
<keyword evidence="5" id="KW-0227">DNA damage</keyword>
<keyword evidence="4" id="KW-0547">Nucleotide-binding</keyword>
<dbReference type="Proteomes" id="UP001107558">
    <property type="component" value="Chromosome 3"/>
</dbReference>
<keyword evidence="6" id="KW-0863">Zinc-finger</keyword>
<dbReference type="GO" id="GO:0016787">
    <property type="term" value="F:hydrolase activity"/>
    <property type="evidence" value="ECO:0007669"/>
    <property type="project" value="UniProtKB-KW"/>
</dbReference>
<keyword evidence="17" id="KW-1185">Reference proteome</keyword>
<keyword evidence="12" id="KW-0539">Nucleus</keyword>
<dbReference type="GO" id="GO:0006281">
    <property type="term" value="P:DNA repair"/>
    <property type="evidence" value="ECO:0007669"/>
    <property type="project" value="UniProtKB-KW"/>
</dbReference>
<dbReference type="Gene3D" id="3.30.40.10">
    <property type="entry name" value="Zinc/RING finger domain, C3HC4 (zinc finger)"/>
    <property type="match status" value="1"/>
</dbReference>
<comment type="subcellular location">
    <subcellularLocation>
        <location evidence="1">Nucleus</location>
    </subcellularLocation>
</comment>
<evidence type="ECO:0000256" key="7">
    <source>
        <dbReference type="ARBA" id="ARBA00022801"/>
    </source>
</evidence>
<dbReference type="GO" id="GO:0003678">
    <property type="term" value="F:DNA helicase activity"/>
    <property type="evidence" value="ECO:0007669"/>
    <property type="project" value="UniProtKB-EC"/>
</dbReference>
<comment type="catalytic activity">
    <reaction evidence="13">
        <text>ATP + H2O = ADP + phosphate + H(+)</text>
        <dbReference type="Rhea" id="RHEA:13065"/>
        <dbReference type="ChEBI" id="CHEBI:15377"/>
        <dbReference type="ChEBI" id="CHEBI:15378"/>
        <dbReference type="ChEBI" id="CHEBI:30616"/>
        <dbReference type="ChEBI" id="CHEBI:43474"/>
        <dbReference type="ChEBI" id="CHEBI:456216"/>
        <dbReference type="EC" id="3.6.4.12"/>
    </reaction>
</comment>
<evidence type="ECO:0000256" key="10">
    <source>
        <dbReference type="ARBA" id="ARBA00023125"/>
    </source>
</evidence>
<dbReference type="PANTHER" id="PTHR46357">
    <property type="entry name" value="TRANSCRIPTIONAL REGULATOR ATRX"/>
    <property type="match status" value="1"/>
</dbReference>
<dbReference type="AlphaFoldDB" id="A0A9J6BUU7"/>
<dbReference type="GO" id="GO:0005524">
    <property type="term" value="F:ATP binding"/>
    <property type="evidence" value="ECO:0007669"/>
    <property type="project" value="UniProtKB-KW"/>
</dbReference>
<feature type="domain" description="PHD-type" evidence="15">
    <location>
        <begin position="33"/>
        <end position="171"/>
    </location>
</feature>
<dbReference type="OrthoDB" id="6286493at2759"/>
<evidence type="ECO:0000256" key="6">
    <source>
        <dbReference type="ARBA" id="ARBA00022771"/>
    </source>
</evidence>
<feature type="region of interest" description="Disordered" evidence="14">
    <location>
        <begin position="778"/>
        <end position="800"/>
    </location>
</feature>
<feature type="compositionally biased region" description="Basic and acidic residues" evidence="14">
    <location>
        <begin position="701"/>
        <end position="713"/>
    </location>
</feature>
<sequence>MITSDYKDFDGFKLQFEESCPEEERKYYMKIFPRVDDVAKDRIHCTTCDLHVGTAPISEKIIRTHQILNVTQCNKCFAFYNSGEFGKGEDGSEYYCRWCGQGGEVFCCSTCPFVFCNKCIRDNLTQSYIKEIESNDDWSCFVCNKEILKRLRAQHWALRNFMNKQLEKIQSVNINSEEELNNMLNDDSATCCPRKKRKSVIKPSPAPIKRPSMNGGGSIIGQPPAKKQQIIAPTKPLKIPINSNYHLTKPGPKPTPSGPPARKNNDSIVCTPDILGMFKDKNKPTTSNVPPPLIMRQNQARPIRPTGGTPTNPIFHTVNGFQIDLNQASRQEIFRLPNGKLIQVRKQTNSQQQNPRIPMQPQRPQFTIRPTQPMMHQSRMIRPPPTGGVPQLRPVRAPLPQRSTPISSAAQTSGNASTIFTQQNGSISVARAPQPDTPFGKAKTAFEDKIINGLEICQHTINKMITLTNSTSFKTSRNFSDLKELYIHLQYLFTYTSGKIKTLQDNLVNGMEELAKHDVALKEKNEDGELEIVEQKQEVIEVLSDDEDSSISKKESQPSTSIAAETTEVVTENDNIQQEIMANLVDTMQNSISRFVPLPEILTNNVAQIEDKKLKNKTVVKVERLEDSKSAVIKQYLIAIQQRQQQRCESESRESSPMDLFCPEVVMEEENFHGTSKEKDVQDTEKVQSIENIEEEQSEQNTEKQLSEDAKEVTNETVEKLIENELSKEVVEIPSDDEIDKDETVKINNEVLLEKEGEVIQSEVRKEQPESSIIAISSEESVNTQDATENEEQMLNADDIPTDNVLDVEKDLLDNLINSLEEPLAPIELENFS</sequence>
<keyword evidence="7" id="KW-0378">Hydrolase</keyword>
<dbReference type="EMBL" id="JADBJN010000003">
    <property type="protein sequence ID" value="KAG5673673.1"/>
    <property type="molecule type" value="Genomic_DNA"/>
</dbReference>
<dbReference type="InterPro" id="IPR013083">
    <property type="entry name" value="Znf_RING/FYVE/PHD"/>
</dbReference>
<evidence type="ECO:0000256" key="1">
    <source>
        <dbReference type="ARBA" id="ARBA00004123"/>
    </source>
</evidence>
<evidence type="ECO:0000256" key="5">
    <source>
        <dbReference type="ARBA" id="ARBA00022763"/>
    </source>
</evidence>
<evidence type="ECO:0000256" key="14">
    <source>
        <dbReference type="SAM" id="MobiDB-lite"/>
    </source>
</evidence>
<dbReference type="GO" id="GO:0006338">
    <property type="term" value="P:chromatin remodeling"/>
    <property type="evidence" value="ECO:0007669"/>
    <property type="project" value="TreeGrafter"/>
</dbReference>
<dbReference type="GO" id="GO:0005721">
    <property type="term" value="C:pericentric heterochromatin"/>
    <property type="evidence" value="ECO:0007669"/>
    <property type="project" value="TreeGrafter"/>
</dbReference>
<evidence type="ECO:0000256" key="8">
    <source>
        <dbReference type="ARBA" id="ARBA00022833"/>
    </source>
</evidence>
<dbReference type="PROSITE" id="PS51533">
    <property type="entry name" value="ADD"/>
    <property type="match status" value="1"/>
</dbReference>
<keyword evidence="9" id="KW-0067">ATP-binding</keyword>
<reference evidence="16" key="1">
    <citation type="submission" date="2021-03" db="EMBL/GenBank/DDBJ databases">
        <title>Chromosome level genome of the anhydrobiotic midge Polypedilum vanderplanki.</title>
        <authorList>
            <person name="Yoshida Y."/>
            <person name="Kikawada T."/>
            <person name="Gusev O."/>
        </authorList>
    </citation>
    <scope>NUCLEOTIDE SEQUENCE</scope>
    <source>
        <strain evidence="16">NIAS01</strain>
        <tissue evidence="16">Whole body or cell culture</tissue>
    </source>
</reference>
<evidence type="ECO:0000259" key="15">
    <source>
        <dbReference type="PROSITE" id="PS51533"/>
    </source>
</evidence>
<evidence type="ECO:0000313" key="16">
    <source>
        <dbReference type="EMBL" id="KAG5673673.1"/>
    </source>
</evidence>
<dbReference type="SUPFAM" id="SSF57903">
    <property type="entry name" value="FYVE/PHD zinc finger"/>
    <property type="match status" value="1"/>
</dbReference>
<gene>
    <name evidence="16" type="ORF">PVAND_003699</name>
</gene>
<evidence type="ECO:0000256" key="9">
    <source>
        <dbReference type="ARBA" id="ARBA00022840"/>
    </source>
</evidence>
<evidence type="ECO:0000256" key="11">
    <source>
        <dbReference type="ARBA" id="ARBA00023204"/>
    </source>
</evidence>
<keyword evidence="3" id="KW-0479">Metal-binding</keyword>
<feature type="region of interest" description="Disordered" evidence="14">
    <location>
        <begin position="693"/>
        <end position="713"/>
    </location>
</feature>
<comment type="similarity">
    <text evidence="2">Belongs to the SNF2/RAD54 helicase family.</text>
</comment>
<evidence type="ECO:0000256" key="4">
    <source>
        <dbReference type="ARBA" id="ARBA00022741"/>
    </source>
</evidence>
<organism evidence="16 17">
    <name type="scientific">Polypedilum vanderplanki</name>
    <name type="common">Sleeping chironomid midge</name>
    <dbReference type="NCBI Taxonomy" id="319348"/>
    <lineage>
        <taxon>Eukaryota</taxon>
        <taxon>Metazoa</taxon>
        <taxon>Ecdysozoa</taxon>
        <taxon>Arthropoda</taxon>
        <taxon>Hexapoda</taxon>
        <taxon>Insecta</taxon>
        <taxon>Pterygota</taxon>
        <taxon>Neoptera</taxon>
        <taxon>Endopterygota</taxon>
        <taxon>Diptera</taxon>
        <taxon>Nematocera</taxon>
        <taxon>Chironomoidea</taxon>
        <taxon>Chironomidae</taxon>
        <taxon>Chironominae</taxon>
        <taxon>Polypedilum</taxon>
        <taxon>Polypedilum</taxon>
    </lineage>
</organism>